<organism evidence="3 4">
    <name type="scientific">Cupriavidus basilensis OR16</name>
    <dbReference type="NCBI Taxonomy" id="1127483"/>
    <lineage>
        <taxon>Bacteria</taxon>
        <taxon>Pseudomonadati</taxon>
        <taxon>Pseudomonadota</taxon>
        <taxon>Betaproteobacteria</taxon>
        <taxon>Burkholderiales</taxon>
        <taxon>Burkholderiaceae</taxon>
        <taxon>Cupriavidus</taxon>
    </lineage>
</organism>
<comment type="caution">
    <text evidence="3">The sequence shown here is derived from an EMBL/GenBank/DDBJ whole genome shotgun (WGS) entry which is preliminary data.</text>
</comment>
<keyword evidence="2" id="KW-1133">Transmembrane helix</keyword>
<feature type="transmembrane region" description="Helical" evidence="2">
    <location>
        <begin position="21"/>
        <end position="47"/>
    </location>
</feature>
<feature type="region of interest" description="Disordered" evidence="1">
    <location>
        <begin position="165"/>
        <end position="203"/>
    </location>
</feature>
<keyword evidence="2" id="KW-0472">Membrane</keyword>
<sequence length="203" mass="23032">MSRLRCTHRARRHRQGDGARGLVLLTLLIALILVSVALLGALDVWALQRQRLQEEELLFVGNQYRLAIQRYYQAGRTLPASVDDLLEDKRFPVPLHHLRRAYPDPITGKNDWLFLRDGDRIYGVYSKSTAPAIKHANFPRRYADFANAKTYAEWQFFYLPPGRRSRASNALPSKQDSTGQGDAAGRRTGVNNASPFSPNGRSR</sequence>
<feature type="compositionally biased region" description="Polar residues" evidence="1">
    <location>
        <begin position="167"/>
        <end position="180"/>
    </location>
</feature>
<accession>H1S3K0</accession>
<dbReference type="Proteomes" id="UP000005808">
    <property type="component" value="Unassembled WGS sequence"/>
</dbReference>
<reference evidence="3 4" key="1">
    <citation type="journal article" date="2012" name="J. Bacteriol.">
        <title>De Novo Genome Project of Cupriavidus basilensis OR16.</title>
        <authorList>
            <person name="Cserhati M."/>
            <person name="Kriszt B."/>
            <person name="Szoboszlay S."/>
            <person name="Toth A."/>
            <person name="Szabo I."/>
            <person name="Tancsics A."/>
            <person name="Nagy I."/>
            <person name="Horvath B."/>
            <person name="Nagy I."/>
            <person name="Kukolya J."/>
        </authorList>
    </citation>
    <scope>NUCLEOTIDE SEQUENCE [LARGE SCALE GENOMIC DNA]</scope>
    <source>
        <strain evidence="3 4">OR16</strain>
    </source>
</reference>
<dbReference type="AlphaFoldDB" id="H1S3K0"/>
<evidence type="ECO:0000256" key="1">
    <source>
        <dbReference type="SAM" id="MobiDB-lite"/>
    </source>
</evidence>
<evidence type="ECO:0008006" key="5">
    <source>
        <dbReference type="Google" id="ProtNLM"/>
    </source>
</evidence>
<keyword evidence="2" id="KW-0812">Transmembrane</keyword>
<evidence type="ECO:0000256" key="2">
    <source>
        <dbReference type="SAM" id="Phobius"/>
    </source>
</evidence>
<dbReference type="PATRIC" id="fig|1127483.3.peg.2333"/>
<evidence type="ECO:0000313" key="3">
    <source>
        <dbReference type="EMBL" id="EHP42901.1"/>
    </source>
</evidence>
<name>H1S3K0_9BURK</name>
<evidence type="ECO:0000313" key="4">
    <source>
        <dbReference type="Proteomes" id="UP000005808"/>
    </source>
</evidence>
<feature type="compositionally biased region" description="Polar residues" evidence="1">
    <location>
        <begin position="189"/>
        <end position="203"/>
    </location>
</feature>
<gene>
    <name evidence="3" type="ORF">OR16_11623</name>
</gene>
<proteinExistence type="predicted"/>
<dbReference type="EMBL" id="AHJE01000026">
    <property type="protein sequence ID" value="EHP42901.1"/>
    <property type="molecule type" value="Genomic_DNA"/>
</dbReference>
<protein>
    <recommendedName>
        <fullName evidence="5">Type II secretion system protein</fullName>
    </recommendedName>
</protein>